<dbReference type="HOGENOM" id="CLU_2689348_0_0_1"/>
<keyword evidence="1" id="KW-0472">Membrane</keyword>
<keyword evidence="3" id="KW-1185">Reference proteome</keyword>
<keyword evidence="1" id="KW-1133">Transmembrane helix</keyword>
<accession>A0A0C3APD4</accession>
<dbReference type="EMBL" id="KN824394">
    <property type="protein sequence ID" value="KIM21086.1"/>
    <property type="molecule type" value="Genomic_DNA"/>
</dbReference>
<reference evidence="2 3" key="1">
    <citation type="submission" date="2014-04" db="EMBL/GenBank/DDBJ databases">
        <authorList>
            <consortium name="DOE Joint Genome Institute"/>
            <person name="Kuo A."/>
            <person name="Zuccaro A."/>
            <person name="Kohler A."/>
            <person name="Nagy L.G."/>
            <person name="Floudas D."/>
            <person name="Copeland A."/>
            <person name="Barry K.W."/>
            <person name="Cichocki N."/>
            <person name="Veneault-Fourrey C."/>
            <person name="LaButti K."/>
            <person name="Lindquist E.A."/>
            <person name="Lipzen A."/>
            <person name="Lundell T."/>
            <person name="Morin E."/>
            <person name="Murat C."/>
            <person name="Sun H."/>
            <person name="Tunlid A."/>
            <person name="Henrissat B."/>
            <person name="Grigoriev I.V."/>
            <person name="Hibbett D.S."/>
            <person name="Martin F."/>
            <person name="Nordberg H.P."/>
            <person name="Cantor M.N."/>
            <person name="Hua S.X."/>
        </authorList>
    </citation>
    <scope>NUCLEOTIDE SEQUENCE [LARGE SCALE GENOMIC DNA]</scope>
    <source>
        <strain evidence="2 3">MAFF 305830</strain>
    </source>
</reference>
<evidence type="ECO:0000313" key="2">
    <source>
        <dbReference type="EMBL" id="KIM21086.1"/>
    </source>
</evidence>
<gene>
    <name evidence="2" type="ORF">M408DRAFT_111686</name>
</gene>
<keyword evidence="1" id="KW-0812">Transmembrane</keyword>
<sequence length="74" mass="8511">MYIVLIADILFIIYQNLYFSIVLIVQALCVAGTFKARAASVISRSRLTRMLALQENFQRARTVVERTMGQCRRV</sequence>
<evidence type="ECO:0000256" key="1">
    <source>
        <dbReference type="SAM" id="Phobius"/>
    </source>
</evidence>
<name>A0A0C3APD4_SERVB</name>
<protein>
    <submittedName>
        <fullName evidence="2">Uncharacterized protein</fullName>
    </submittedName>
</protein>
<evidence type="ECO:0000313" key="3">
    <source>
        <dbReference type="Proteomes" id="UP000054097"/>
    </source>
</evidence>
<organism evidence="2 3">
    <name type="scientific">Serendipita vermifera MAFF 305830</name>
    <dbReference type="NCBI Taxonomy" id="933852"/>
    <lineage>
        <taxon>Eukaryota</taxon>
        <taxon>Fungi</taxon>
        <taxon>Dikarya</taxon>
        <taxon>Basidiomycota</taxon>
        <taxon>Agaricomycotina</taxon>
        <taxon>Agaricomycetes</taxon>
        <taxon>Sebacinales</taxon>
        <taxon>Serendipitaceae</taxon>
        <taxon>Serendipita</taxon>
    </lineage>
</organism>
<dbReference type="Proteomes" id="UP000054097">
    <property type="component" value="Unassembled WGS sequence"/>
</dbReference>
<reference evidence="3" key="2">
    <citation type="submission" date="2015-01" db="EMBL/GenBank/DDBJ databases">
        <title>Evolutionary Origins and Diversification of the Mycorrhizal Mutualists.</title>
        <authorList>
            <consortium name="DOE Joint Genome Institute"/>
            <consortium name="Mycorrhizal Genomics Consortium"/>
            <person name="Kohler A."/>
            <person name="Kuo A."/>
            <person name="Nagy L.G."/>
            <person name="Floudas D."/>
            <person name="Copeland A."/>
            <person name="Barry K.W."/>
            <person name="Cichocki N."/>
            <person name="Veneault-Fourrey C."/>
            <person name="LaButti K."/>
            <person name="Lindquist E.A."/>
            <person name="Lipzen A."/>
            <person name="Lundell T."/>
            <person name="Morin E."/>
            <person name="Murat C."/>
            <person name="Riley R."/>
            <person name="Ohm R."/>
            <person name="Sun H."/>
            <person name="Tunlid A."/>
            <person name="Henrissat B."/>
            <person name="Grigoriev I.V."/>
            <person name="Hibbett D.S."/>
            <person name="Martin F."/>
        </authorList>
    </citation>
    <scope>NUCLEOTIDE SEQUENCE [LARGE SCALE GENOMIC DNA]</scope>
    <source>
        <strain evidence="3">MAFF 305830</strain>
    </source>
</reference>
<feature type="transmembrane region" description="Helical" evidence="1">
    <location>
        <begin position="12"/>
        <end position="34"/>
    </location>
</feature>
<proteinExistence type="predicted"/>
<dbReference type="AlphaFoldDB" id="A0A0C3APD4"/>